<dbReference type="GO" id="GO:0005524">
    <property type="term" value="F:ATP binding"/>
    <property type="evidence" value="ECO:0007669"/>
    <property type="project" value="UniProtKB-KW"/>
</dbReference>
<evidence type="ECO:0000256" key="2">
    <source>
        <dbReference type="ARBA" id="ARBA00022840"/>
    </source>
</evidence>
<dbReference type="Gene3D" id="3.90.640.10">
    <property type="entry name" value="Actin, Chain A, domain 4"/>
    <property type="match status" value="1"/>
</dbReference>
<dbReference type="PANTHER" id="PTHR14187:SF5">
    <property type="entry name" value="HEAT SHOCK 70 KDA PROTEIN 12A"/>
    <property type="match status" value="1"/>
</dbReference>
<keyword evidence="2" id="KW-0067">ATP-binding</keyword>
<accession>A0A7H0HUB9</accession>
<dbReference type="InterPro" id="IPR043129">
    <property type="entry name" value="ATPase_NBD"/>
</dbReference>
<dbReference type="EMBL" id="CP060825">
    <property type="protein sequence ID" value="QNP64135.1"/>
    <property type="molecule type" value="Genomic_DNA"/>
</dbReference>
<gene>
    <name evidence="4" type="ORF">IAG43_15310</name>
</gene>
<dbReference type="Pfam" id="PF00012">
    <property type="entry name" value="HSP70"/>
    <property type="match status" value="1"/>
</dbReference>
<keyword evidence="5" id="KW-1185">Reference proteome</keyword>
<dbReference type="InterPro" id="IPR013126">
    <property type="entry name" value="Hsp_70_fam"/>
</dbReference>
<dbReference type="GO" id="GO:0140662">
    <property type="term" value="F:ATP-dependent protein folding chaperone"/>
    <property type="evidence" value="ECO:0007669"/>
    <property type="project" value="InterPro"/>
</dbReference>
<evidence type="ECO:0000313" key="4">
    <source>
        <dbReference type="EMBL" id="QNP64135.1"/>
    </source>
</evidence>
<name>A0A7H0HUB9_9ACTN</name>
<dbReference type="Proteomes" id="UP000516230">
    <property type="component" value="Chromosome"/>
</dbReference>
<dbReference type="RefSeq" id="WP_187741279.1">
    <property type="nucleotide sequence ID" value="NZ_CP060825.1"/>
</dbReference>
<organism evidence="4 5">
    <name type="scientific">Streptomyces genisteinicus</name>
    <dbReference type="NCBI Taxonomy" id="2768068"/>
    <lineage>
        <taxon>Bacteria</taxon>
        <taxon>Bacillati</taxon>
        <taxon>Actinomycetota</taxon>
        <taxon>Actinomycetes</taxon>
        <taxon>Kitasatosporales</taxon>
        <taxon>Streptomycetaceae</taxon>
        <taxon>Streptomyces</taxon>
    </lineage>
</organism>
<evidence type="ECO:0000256" key="1">
    <source>
        <dbReference type="ARBA" id="ARBA00022741"/>
    </source>
</evidence>
<protein>
    <submittedName>
        <fullName evidence="4">HSP70 family protein</fullName>
    </submittedName>
</protein>
<proteinExistence type="predicted"/>
<dbReference type="Gene3D" id="3.30.420.40">
    <property type="match status" value="2"/>
</dbReference>
<reference evidence="4 5" key="1">
    <citation type="submission" date="2020-08" db="EMBL/GenBank/DDBJ databases">
        <title>A novel species.</title>
        <authorList>
            <person name="Gao J."/>
        </authorList>
    </citation>
    <scope>NUCLEOTIDE SEQUENCE [LARGE SCALE GENOMIC DNA]</scope>
    <source>
        <strain evidence="4 5">CRPJ-33</strain>
    </source>
</reference>
<dbReference type="AlphaFoldDB" id="A0A7H0HUB9"/>
<keyword evidence="1" id="KW-0547">Nucleotide-binding</keyword>
<sequence length="583" mass="65075">MGELMKKQRIIAAIDFGTHGTGFAWTTIDERHKDPKRRQVWFRTRWPNHPTPYPKNLSALLLSPDGELVAWGYEARRRWAALSARGESGDYEFHLGFKMSLSTDEKPESEEISGGRLGHEKSKKLVTIFLQKMHSTAMEEISKSGYSSDEVRWCLTVPAIWDEYQKQLMREAAVAAGFPDNEKRLQLVIEPEAAAYHARVSGVRTINTSGRRPSLMTRGSRFLVADCGGGTVDITAYKTDARNRLEEIGRECGGKFGSEYVNQAFLERILAKRLGSYDVVDQIGAHSPASVIDLLDSWEKAKVSITKLDDDDIYLPIPAALDRLLDGTARESLSKSQDGIVDFLVVTAEEARGIFETVVPGILSLVDKQLEEMRVQRRNAPGKELVILVGGFGNSPYLQERLQEHLEGRADVLVPPNPEVAVLLGAVHYTYDPQTKSRRTKYTYGCQAASTFRDGIDPAGYLITLPDGERRCDNRFSRYVQVGQSVPVDELVTHTFHPLYEDQKEVAFKIYSSTSNNPTYVTDTGCNLIGNLTVDLSDAMHLPRSERAVRLSFVFGEVQIKVMAVVAKTGKLVTAHLDFTPVT</sequence>
<evidence type="ECO:0000256" key="3">
    <source>
        <dbReference type="ARBA" id="ARBA00023186"/>
    </source>
</evidence>
<evidence type="ECO:0000313" key="5">
    <source>
        <dbReference type="Proteomes" id="UP000516230"/>
    </source>
</evidence>
<dbReference type="PANTHER" id="PTHR14187">
    <property type="entry name" value="ALPHA KINASE/ELONGATION FACTOR 2 KINASE"/>
    <property type="match status" value="1"/>
</dbReference>
<dbReference type="KEGG" id="sgj:IAG43_15310"/>
<keyword evidence="3" id="KW-0143">Chaperone</keyword>
<dbReference type="CDD" id="cd10229">
    <property type="entry name" value="ASKHA_NBD_HSP70_HSPA12"/>
    <property type="match status" value="1"/>
</dbReference>
<dbReference type="SUPFAM" id="SSF53067">
    <property type="entry name" value="Actin-like ATPase domain"/>
    <property type="match status" value="2"/>
</dbReference>